<dbReference type="AlphaFoldDB" id="K2PH84"/>
<comment type="caution">
    <text evidence="2">The sequence shown here is derived from an EMBL/GenBank/DDBJ whole genome shotgun (WGS) entry which is preliminary data.</text>
</comment>
<dbReference type="RefSeq" id="WP_003136415.1">
    <property type="nucleotide sequence ID" value="NZ_AMQS01000032.1"/>
</dbReference>
<dbReference type="InterPro" id="IPR007111">
    <property type="entry name" value="NACHT_NTPase"/>
</dbReference>
<sequence length="177" mass="21012">MLIQHILQSEKTLQIKGAAGSGKTHFLKLLLNKALSQKQFEKIEIFSMCKEEWKEFEKYENVERIHLTEFMQRKITEETQNFPKLILVDGFSEICELEDDFSKAKDFKEREEFLKNYILKSSRTAHHKVIVSDQTGYLEFPSQKISFKTREGLKKRSCFIFDEEISMDEVDERVHHV</sequence>
<dbReference type="PATRIC" id="fig|1231377.3.peg.1821"/>
<dbReference type="EMBL" id="AMQS01000032">
    <property type="protein sequence ID" value="EKF50790.1"/>
    <property type="molecule type" value="Genomic_DNA"/>
</dbReference>
<proteinExistence type="predicted"/>
<evidence type="ECO:0000259" key="1">
    <source>
        <dbReference type="Pfam" id="PF05729"/>
    </source>
</evidence>
<dbReference type="Proteomes" id="UP000006787">
    <property type="component" value="Unassembled WGS sequence"/>
</dbReference>
<protein>
    <recommendedName>
        <fullName evidence="1">NACHT domain-containing protein</fullName>
    </recommendedName>
</protein>
<feature type="domain" description="NACHT" evidence="1">
    <location>
        <begin position="12"/>
        <end position="133"/>
    </location>
</feature>
<dbReference type="Pfam" id="PF05729">
    <property type="entry name" value="NACHT"/>
    <property type="match status" value="1"/>
</dbReference>
<dbReference type="InterPro" id="IPR027417">
    <property type="entry name" value="P-loop_NTPase"/>
</dbReference>
<dbReference type="Gene3D" id="3.40.50.300">
    <property type="entry name" value="P-loop containing nucleotide triphosphate hydrolases"/>
    <property type="match status" value="1"/>
</dbReference>
<gene>
    <name evidence="2" type="ORF">C426_1841</name>
</gene>
<evidence type="ECO:0000313" key="2">
    <source>
        <dbReference type="EMBL" id="EKF50790.1"/>
    </source>
</evidence>
<organism evidence="2 3">
    <name type="scientific">Lactococcus garvieae DCC43</name>
    <dbReference type="NCBI Taxonomy" id="1231377"/>
    <lineage>
        <taxon>Bacteria</taxon>
        <taxon>Bacillati</taxon>
        <taxon>Bacillota</taxon>
        <taxon>Bacilli</taxon>
        <taxon>Lactobacillales</taxon>
        <taxon>Streptococcaceae</taxon>
        <taxon>Lactococcus</taxon>
    </lineage>
</organism>
<dbReference type="SUPFAM" id="SSF52540">
    <property type="entry name" value="P-loop containing nucleoside triphosphate hydrolases"/>
    <property type="match status" value="1"/>
</dbReference>
<accession>K2PH84</accession>
<name>K2PH84_9LACT</name>
<evidence type="ECO:0000313" key="3">
    <source>
        <dbReference type="Proteomes" id="UP000006787"/>
    </source>
</evidence>
<reference evidence="2 3" key="1">
    <citation type="journal article" date="2012" name="J. Bacteriol.">
        <title>Genome Sequence of the Bacteriocin-Producing Strain Lactococcus garvieae DCC43.</title>
        <authorList>
            <person name="Gabrielsen C."/>
            <person name="Brede D.A."/>
            <person name="Hernandez P.E."/>
            <person name="Nes I.F."/>
            <person name="Diep D.B."/>
        </authorList>
    </citation>
    <scope>NUCLEOTIDE SEQUENCE [LARGE SCALE GENOMIC DNA]</scope>
    <source>
        <strain evidence="2 3">DCC43</strain>
    </source>
</reference>